<dbReference type="AlphaFoldDB" id="A0A9Q0RTB8"/>
<dbReference type="EMBL" id="JAPWDV010000001">
    <property type="protein sequence ID" value="KAJ6225696.1"/>
    <property type="molecule type" value="Genomic_DNA"/>
</dbReference>
<dbReference type="Proteomes" id="UP001142055">
    <property type="component" value="Chromosome 1"/>
</dbReference>
<comment type="caution">
    <text evidence="1">The sequence shown here is derived from an EMBL/GenBank/DDBJ whole genome shotgun (WGS) entry which is preliminary data.</text>
</comment>
<proteinExistence type="predicted"/>
<evidence type="ECO:0000313" key="2">
    <source>
        <dbReference type="Proteomes" id="UP001142055"/>
    </source>
</evidence>
<evidence type="ECO:0000313" key="1">
    <source>
        <dbReference type="EMBL" id="KAJ6225696.1"/>
    </source>
</evidence>
<accession>A0A9Q0RTB8</accession>
<sequence length="252" mass="30029">MLIDTRLNEWPKPLQNVWNISETIGPNRRKLLGAFNYDNQLVLIFEDVIEIFNLKTRTMSKGDKVINVNHMAILSDQHGRGGIFLSSNNKSSNIKKWQYQMVTFEHKILWPNREKFFVYERKSTTDQRILDYSQIELILLSEDNSLYRSYQVDWKWAQGYIFTGEDGRIVWHLFTNLGVYLFDPPDQQNPEISFMIDPKRLISLRSLRVNFSDYFTCSKNDPAGWNQFFRVLLYMRSEKETVNRMYLIKLNT</sequence>
<name>A0A9Q0RTB8_BLOTA</name>
<keyword evidence="2" id="KW-1185">Reference proteome</keyword>
<protein>
    <submittedName>
        <fullName evidence="1">Uncharacterized protein</fullName>
    </submittedName>
</protein>
<organism evidence="1 2">
    <name type="scientific">Blomia tropicalis</name>
    <name type="common">Mite</name>
    <dbReference type="NCBI Taxonomy" id="40697"/>
    <lineage>
        <taxon>Eukaryota</taxon>
        <taxon>Metazoa</taxon>
        <taxon>Ecdysozoa</taxon>
        <taxon>Arthropoda</taxon>
        <taxon>Chelicerata</taxon>
        <taxon>Arachnida</taxon>
        <taxon>Acari</taxon>
        <taxon>Acariformes</taxon>
        <taxon>Sarcoptiformes</taxon>
        <taxon>Astigmata</taxon>
        <taxon>Glycyphagoidea</taxon>
        <taxon>Echimyopodidae</taxon>
        <taxon>Blomia</taxon>
    </lineage>
</organism>
<reference evidence="1" key="1">
    <citation type="submission" date="2022-12" db="EMBL/GenBank/DDBJ databases">
        <title>Genome assemblies of Blomia tropicalis.</title>
        <authorList>
            <person name="Cui Y."/>
        </authorList>
    </citation>
    <scope>NUCLEOTIDE SEQUENCE</scope>
    <source>
        <tissue evidence="1">Adult mites</tissue>
    </source>
</reference>
<gene>
    <name evidence="1" type="ORF">RDWZM_004241</name>
</gene>